<protein>
    <submittedName>
        <fullName evidence="8">LSU ribosomal protein L9p</fullName>
    </submittedName>
</protein>
<dbReference type="NCBIfam" id="TIGR00158">
    <property type="entry name" value="L9"/>
    <property type="match status" value="1"/>
</dbReference>
<dbReference type="Gene3D" id="3.40.5.10">
    <property type="entry name" value="Ribosomal protein L9, N-terminal domain"/>
    <property type="match status" value="1"/>
</dbReference>
<keyword evidence="2" id="KW-0699">rRNA-binding</keyword>
<evidence type="ECO:0000256" key="6">
    <source>
        <dbReference type="SAM" id="MobiDB-lite"/>
    </source>
</evidence>
<sequence length="214" mass="22983">MKVILLERVGRLGTIGDQVTVKNGYARNFLLPQNKAIRANAANQVRFEAERANIEQRNAERREAAAGIAQGLNGATVVMIRQASETGHLYGSVSSRDIADALAAKDFSVTRSHIDLPLPIKSVGIHQVALNLHAEVQVSVNVNVARSEAEAQRQDKGEDMSVFNFDEQDEQAEAAQETEAGDDSEEEAPDDVEDGGDEAGAEDADAAEDGEKDA</sequence>
<dbReference type="Pfam" id="PF03948">
    <property type="entry name" value="Ribosomal_L9_C"/>
    <property type="match status" value="1"/>
</dbReference>
<evidence type="ECO:0000256" key="3">
    <source>
        <dbReference type="ARBA" id="ARBA00022884"/>
    </source>
</evidence>
<dbReference type="GO" id="GO:1990904">
    <property type="term" value="C:ribonucleoprotein complex"/>
    <property type="evidence" value="ECO:0007669"/>
    <property type="project" value="UniProtKB-KW"/>
</dbReference>
<dbReference type="Pfam" id="PF01281">
    <property type="entry name" value="Ribosomal_L9_N"/>
    <property type="match status" value="1"/>
</dbReference>
<dbReference type="GO" id="GO:0005840">
    <property type="term" value="C:ribosome"/>
    <property type="evidence" value="ECO:0007669"/>
    <property type="project" value="UniProtKB-KW"/>
</dbReference>
<evidence type="ECO:0000256" key="1">
    <source>
        <dbReference type="ARBA" id="ARBA00010605"/>
    </source>
</evidence>
<dbReference type="InterPro" id="IPR000244">
    <property type="entry name" value="Ribosomal_bL9"/>
</dbReference>
<dbReference type="GO" id="GO:0003735">
    <property type="term" value="F:structural constituent of ribosome"/>
    <property type="evidence" value="ECO:0007669"/>
    <property type="project" value="InterPro"/>
</dbReference>
<organism evidence="8">
    <name type="scientific">hydrothermal vent metagenome</name>
    <dbReference type="NCBI Taxonomy" id="652676"/>
    <lineage>
        <taxon>unclassified sequences</taxon>
        <taxon>metagenomes</taxon>
        <taxon>ecological metagenomes</taxon>
    </lineage>
</organism>
<keyword evidence="5" id="KW-0687">Ribonucleoprotein</keyword>
<reference evidence="8" key="1">
    <citation type="submission" date="2018-06" db="EMBL/GenBank/DDBJ databases">
        <authorList>
            <person name="Zhirakovskaya E."/>
        </authorList>
    </citation>
    <scope>NUCLEOTIDE SEQUENCE</scope>
</reference>
<accession>A0A3B0TDB0</accession>
<dbReference type="InterPro" id="IPR036935">
    <property type="entry name" value="Ribosomal_bL9_N_sf"/>
</dbReference>
<comment type="similarity">
    <text evidence="1">Belongs to the bacterial ribosomal protein bL9 family.</text>
</comment>
<dbReference type="InterPro" id="IPR036791">
    <property type="entry name" value="Ribosomal_bL9_C_sf"/>
</dbReference>
<dbReference type="SUPFAM" id="SSF55658">
    <property type="entry name" value="L9 N-domain-like"/>
    <property type="match status" value="1"/>
</dbReference>
<feature type="region of interest" description="Disordered" evidence="6">
    <location>
        <begin position="149"/>
        <end position="214"/>
    </location>
</feature>
<keyword evidence="4 8" id="KW-0689">Ribosomal protein</keyword>
<gene>
    <name evidence="8" type="ORF">MNBD_ALPHA12-992</name>
</gene>
<evidence type="ECO:0000256" key="4">
    <source>
        <dbReference type="ARBA" id="ARBA00022980"/>
    </source>
</evidence>
<evidence type="ECO:0000256" key="2">
    <source>
        <dbReference type="ARBA" id="ARBA00022730"/>
    </source>
</evidence>
<evidence type="ECO:0000256" key="5">
    <source>
        <dbReference type="ARBA" id="ARBA00023274"/>
    </source>
</evidence>
<dbReference type="InterPro" id="IPR020594">
    <property type="entry name" value="Ribosomal_bL9_bac/chp"/>
</dbReference>
<keyword evidence="3" id="KW-0694">RNA-binding</keyword>
<dbReference type="PANTHER" id="PTHR21368">
    <property type="entry name" value="50S RIBOSOMAL PROTEIN L9"/>
    <property type="match status" value="1"/>
</dbReference>
<dbReference type="EMBL" id="UOEO01000040">
    <property type="protein sequence ID" value="VAW15978.1"/>
    <property type="molecule type" value="Genomic_DNA"/>
</dbReference>
<dbReference type="GO" id="GO:0019843">
    <property type="term" value="F:rRNA binding"/>
    <property type="evidence" value="ECO:0007669"/>
    <property type="project" value="UniProtKB-KW"/>
</dbReference>
<feature type="compositionally biased region" description="Basic and acidic residues" evidence="6">
    <location>
        <begin position="149"/>
        <end position="159"/>
    </location>
</feature>
<dbReference type="InterPro" id="IPR009027">
    <property type="entry name" value="Ribosomal_bL9/RNase_H1_N"/>
</dbReference>
<dbReference type="Gene3D" id="3.10.430.100">
    <property type="entry name" value="Ribosomal protein L9, C-terminal domain"/>
    <property type="match status" value="1"/>
</dbReference>
<dbReference type="InterPro" id="IPR020069">
    <property type="entry name" value="Ribosomal_bL9_C"/>
</dbReference>
<dbReference type="PROSITE" id="PS00651">
    <property type="entry name" value="RIBOSOMAL_L9"/>
    <property type="match status" value="1"/>
</dbReference>
<evidence type="ECO:0000259" key="7">
    <source>
        <dbReference type="PROSITE" id="PS00651"/>
    </source>
</evidence>
<evidence type="ECO:0000313" key="8">
    <source>
        <dbReference type="EMBL" id="VAW15978.1"/>
    </source>
</evidence>
<dbReference type="HAMAP" id="MF_00503">
    <property type="entry name" value="Ribosomal_bL9"/>
    <property type="match status" value="1"/>
</dbReference>
<dbReference type="AlphaFoldDB" id="A0A3B0TDB0"/>
<dbReference type="InterPro" id="IPR020070">
    <property type="entry name" value="Ribosomal_bL9_N"/>
</dbReference>
<dbReference type="GO" id="GO:0006412">
    <property type="term" value="P:translation"/>
    <property type="evidence" value="ECO:0007669"/>
    <property type="project" value="InterPro"/>
</dbReference>
<feature type="domain" description="Ribosomal protein L9" evidence="7">
    <location>
        <begin position="13"/>
        <end position="40"/>
    </location>
</feature>
<name>A0A3B0TDB0_9ZZZZ</name>
<dbReference type="SUPFAM" id="SSF55653">
    <property type="entry name" value="Ribosomal protein L9 C-domain"/>
    <property type="match status" value="1"/>
</dbReference>
<feature type="compositionally biased region" description="Acidic residues" evidence="6">
    <location>
        <begin position="179"/>
        <end position="214"/>
    </location>
</feature>
<proteinExistence type="inferred from homology"/>